<protein>
    <submittedName>
        <fullName evidence="2">Uncharacterized protein</fullName>
    </submittedName>
</protein>
<evidence type="ECO:0000313" key="3">
    <source>
        <dbReference type="Proteomes" id="UP000007151"/>
    </source>
</evidence>
<dbReference type="InParanoid" id="A0A212F9P5"/>
<name>A0A212F9P5_DANPL</name>
<dbReference type="AlphaFoldDB" id="A0A212F9P5"/>
<accession>A0A212F9P5</accession>
<evidence type="ECO:0000313" key="2">
    <source>
        <dbReference type="EMBL" id="OWR50454.1"/>
    </source>
</evidence>
<comment type="caution">
    <text evidence="2">The sequence shown here is derived from an EMBL/GenBank/DDBJ whole genome shotgun (WGS) entry which is preliminary data.</text>
</comment>
<proteinExistence type="predicted"/>
<dbReference type="EMBL" id="AGBW02009564">
    <property type="protein sequence ID" value="OWR50454.1"/>
    <property type="molecule type" value="Genomic_DNA"/>
</dbReference>
<reference evidence="2 3" key="1">
    <citation type="journal article" date="2011" name="Cell">
        <title>The monarch butterfly genome yields insights into long-distance migration.</title>
        <authorList>
            <person name="Zhan S."/>
            <person name="Merlin C."/>
            <person name="Boore J.L."/>
            <person name="Reppert S.M."/>
        </authorList>
    </citation>
    <scope>NUCLEOTIDE SEQUENCE [LARGE SCALE GENOMIC DNA]</scope>
    <source>
        <strain evidence="2">F-2</strain>
    </source>
</reference>
<feature type="compositionally biased region" description="Basic and acidic residues" evidence="1">
    <location>
        <begin position="63"/>
        <end position="77"/>
    </location>
</feature>
<feature type="region of interest" description="Disordered" evidence="1">
    <location>
        <begin position="56"/>
        <end position="83"/>
    </location>
</feature>
<evidence type="ECO:0000256" key="1">
    <source>
        <dbReference type="SAM" id="MobiDB-lite"/>
    </source>
</evidence>
<sequence>MMIRHITKSTITPLDNAPRELEVAPKNKRVLSRPLDDPIRIDLPVYDQPEIASNAYTSQPFEPENHPGENLKSRDSAPKQLIPNINPTTKIYYDGDSSLQDENHIVGLFGAPNKKINSAILETEGYGSKVLSVKEKAQNIVANLLQPQPIVDTIREEEKYGNSGDKFYSAGRAVVGGAEKFSNFVNSILEIPGAIIKSITSKANEKLNNLGNKIVGL</sequence>
<gene>
    <name evidence="2" type="ORF">KGM_203915</name>
</gene>
<keyword evidence="3" id="KW-1185">Reference proteome</keyword>
<dbReference type="Proteomes" id="UP000007151">
    <property type="component" value="Unassembled WGS sequence"/>
</dbReference>
<organism evidence="2 3">
    <name type="scientific">Danaus plexippus plexippus</name>
    <dbReference type="NCBI Taxonomy" id="278856"/>
    <lineage>
        <taxon>Eukaryota</taxon>
        <taxon>Metazoa</taxon>
        <taxon>Ecdysozoa</taxon>
        <taxon>Arthropoda</taxon>
        <taxon>Hexapoda</taxon>
        <taxon>Insecta</taxon>
        <taxon>Pterygota</taxon>
        <taxon>Neoptera</taxon>
        <taxon>Endopterygota</taxon>
        <taxon>Lepidoptera</taxon>
        <taxon>Glossata</taxon>
        <taxon>Ditrysia</taxon>
        <taxon>Papilionoidea</taxon>
        <taxon>Nymphalidae</taxon>
        <taxon>Danainae</taxon>
        <taxon>Danaini</taxon>
        <taxon>Danaina</taxon>
        <taxon>Danaus</taxon>
        <taxon>Danaus</taxon>
    </lineage>
</organism>
<dbReference type="eggNOG" id="ENOG502S7R9">
    <property type="taxonomic scope" value="Eukaryota"/>
</dbReference>
<dbReference type="KEGG" id="dpl:KGM_203915"/>